<feature type="transmembrane region" description="Helical" evidence="2">
    <location>
        <begin position="448"/>
        <end position="467"/>
    </location>
</feature>
<feature type="transmembrane region" description="Helical" evidence="2">
    <location>
        <begin position="832"/>
        <end position="851"/>
    </location>
</feature>
<evidence type="ECO:0000256" key="1">
    <source>
        <dbReference type="SAM" id="MobiDB-lite"/>
    </source>
</evidence>
<dbReference type="RefSeq" id="WP_316410719.1">
    <property type="nucleotide sequence ID" value="NZ_AP027081.1"/>
</dbReference>
<feature type="transmembrane region" description="Helical" evidence="2">
    <location>
        <begin position="587"/>
        <end position="607"/>
    </location>
</feature>
<feature type="transmembrane region" description="Helical" evidence="2">
    <location>
        <begin position="937"/>
        <end position="954"/>
    </location>
</feature>
<feature type="transmembrane region" description="Helical" evidence="2">
    <location>
        <begin position="367"/>
        <end position="385"/>
    </location>
</feature>
<feature type="compositionally biased region" description="Low complexity" evidence="1">
    <location>
        <begin position="50"/>
        <end position="87"/>
    </location>
</feature>
<evidence type="ECO:0000313" key="4">
    <source>
        <dbReference type="Proteomes" id="UP001228113"/>
    </source>
</evidence>
<evidence type="ECO:0000313" key="3">
    <source>
        <dbReference type="EMBL" id="BDU78495.1"/>
    </source>
</evidence>
<dbReference type="PANTHER" id="PTHR38434:SF1">
    <property type="entry name" value="BLL2549 PROTEIN"/>
    <property type="match status" value="1"/>
</dbReference>
<feature type="transmembrane region" description="Helical" evidence="2">
    <location>
        <begin position="857"/>
        <end position="875"/>
    </location>
</feature>
<accession>A0AA48H1X6</accession>
<feature type="transmembrane region" description="Helical" evidence="2">
    <location>
        <begin position="1075"/>
        <end position="1093"/>
    </location>
</feature>
<dbReference type="InterPro" id="IPR019286">
    <property type="entry name" value="DUF2339_TM"/>
</dbReference>
<feature type="transmembrane region" description="Helical" evidence="2">
    <location>
        <begin position="800"/>
        <end position="820"/>
    </location>
</feature>
<feature type="transmembrane region" description="Helical" evidence="2">
    <location>
        <begin position="776"/>
        <end position="794"/>
    </location>
</feature>
<keyword evidence="4" id="KW-1185">Reference proteome</keyword>
<feature type="transmembrane region" description="Helical" evidence="2">
    <location>
        <begin position="473"/>
        <end position="490"/>
    </location>
</feature>
<dbReference type="Proteomes" id="UP001228113">
    <property type="component" value="Chromosome"/>
</dbReference>
<evidence type="ECO:0000256" key="2">
    <source>
        <dbReference type="SAM" id="Phobius"/>
    </source>
</evidence>
<feature type="transmembrane region" description="Helical" evidence="2">
    <location>
        <begin position="337"/>
        <end position="355"/>
    </location>
</feature>
<feature type="transmembrane region" description="Helical" evidence="2">
    <location>
        <begin position="535"/>
        <end position="553"/>
    </location>
</feature>
<feature type="transmembrane region" description="Helical" evidence="2">
    <location>
        <begin position="425"/>
        <end position="443"/>
    </location>
</feature>
<sequence>MLYLLIAVAGAWIAWEALMRRERAILERLGALEAEVARLRRPLPPPAAAPSPAASAATPSPAVPAATPSPAVPAATPSPAPRAAAPFPGLPAAPAPKVRGLDDTVEVEVPAWIRELPPPPAAPAQAPVPASAPVPSPVPAAAPVQARAQAPGPVPAPVRNPAPAPAPGFDWEGLVGVRLFSFVAGVALLVAAIAFLRYSIEHGWLSPPVRMAIGIGVGLGLLVGCETRWARAYRVTSEALGAAGAATLFATFYAASTLWELLPAAAAFPLMALTAAAAVGLAIRRDSVAVALLGLLGAFATPVLLASGQDHPATLFGYLALLNVGLGWAAHRRGWPFLGALSLVLTAGYQLGWVIRFLDESKLGTGSAIFLLFPVLGFGTVILTGRDREGQPPLFRLVAALSAVPPLLFALTLALEPAYGRHPGLMFGFLLLVAAGLAVMALARGPAWLHALGAGAVLAVWAAWISVSWQPGAWPWILGFVLAFQALYLAAPLAEVRIPGTRPLAGSGRLAVFAAPLLGFVYPALAALAPGGGDLLLPAAALAGLALCGAHALRFSEGWVWRIAAVGAVAGLAAWTGRYGAADTAPGALGACVATGLVLLGVPALPGRGAVRAWPAGPRLEGFLGLAPLLIVLAIAADGHIQPGPGLVVASLALLAAGAAAASLRTGLGALAAGGFLGAQLVLGAWICFAPPAHLGIAPWAALGFGAGAFATFEAGRSRGDAGFPFTAGLALLGGFAALLCLREVAPAAFLPAQVLVQALLAAGLLVLARRTGAQGWSVALAAAGAVVMLGWGGPTRAQAWQALAVAAPFYLLQALNPLLLEREAGRDRLPWIAFALASAVFFLAARPALGTLGCEGAIGLLPLAQAALTAPHVLRARALARDGGSRTPLALAAAVVLAFVTVAIPLQLDREWITLGWALLAAALVWLHRRVPHRGLLLWAAALYAAVFVRLALNPAVLTYHPRAEILVFNWYLYTYLVPALCCFAGAWLLARDGETPDRLLRILRGALPAGGAVLLFLLLNIEIADAFSAGGALAFNLTGGTLAEGLATTIGWGVYAIVALGAGVVLRSRATRISAIALLTVTVLKAFLVDLSNLRGLYQAASFLGLAVCLAGVAVILQRFVLRGGPEA</sequence>
<feature type="transmembrane region" description="Helical" evidence="2">
    <location>
        <begin position="913"/>
        <end position="930"/>
    </location>
</feature>
<reference evidence="3" key="1">
    <citation type="journal article" date="2023" name="Int. J. Syst. Evol. Microbiol.">
        <title>Mesoterricola silvestris gen. nov., sp. nov., Mesoterricola sediminis sp. nov., Geothrix oryzae sp. nov., Geothrix edaphica sp. nov., Geothrix rubra sp. nov., and Geothrix limicola sp. nov., six novel members of Acidobacteriota isolated from soils.</title>
        <authorList>
            <person name="Itoh H."/>
            <person name="Sugisawa Y."/>
            <person name="Mise K."/>
            <person name="Xu Z."/>
            <person name="Kuniyasu M."/>
            <person name="Ushijima N."/>
            <person name="Kawano K."/>
            <person name="Kobayashi E."/>
            <person name="Shiratori Y."/>
            <person name="Masuda Y."/>
            <person name="Senoo K."/>
        </authorList>
    </citation>
    <scope>NUCLEOTIDE SEQUENCE</scope>
    <source>
        <strain evidence="3">W786</strain>
    </source>
</reference>
<feature type="transmembrane region" description="Helical" evidence="2">
    <location>
        <begin position="887"/>
        <end position="907"/>
    </location>
</feature>
<feature type="transmembrane region" description="Helical" evidence="2">
    <location>
        <begin position="748"/>
        <end position="769"/>
    </location>
</feature>
<name>A0AA48H1X6_9BACT</name>
<feature type="transmembrane region" description="Helical" evidence="2">
    <location>
        <begin position="974"/>
        <end position="992"/>
    </location>
</feature>
<feature type="transmembrane region" description="Helical" evidence="2">
    <location>
        <begin position="643"/>
        <end position="661"/>
    </location>
</feature>
<feature type="transmembrane region" description="Helical" evidence="2">
    <location>
        <begin position="179"/>
        <end position="198"/>
    </location>
</feature>
<gene>
    <name evidence="3" type="ORF">METESE_34530</name>
</gene>
<feature type="transmembrane region" description="Helical" evidence="2">
    <location>
        <begin position="261"/>
        <end position="281"/>
    </location>
</feature>
<feature type="transmembrane region" description="Helical" evidence="2">
    <location>
        <begin position="1004"/>
        <end position="1023"/>
    </location>
</feature>
<feature type="transmembrane region" description="Helical" evidence="2">
    <location>
        <begin position="313"/>
        <end position="330"/>
    </location>
</feature>
<dbReference type="PANTHER" id="PTHR38434">
    <property type="entry name" value="BLL2549 PROTEIN"/>
    <property type="match status" value="1"/>
</dbReference>
<dbReference type="EMBL" id="AP027081">
    <property type="protein sequence ID" value="BDU78495.1"/>
    <property type="molecule type" value="Genomic_DNA"/>
</dbReference>
<feature type="transmembrane region" description="Helical" evidence="2">
    <location>
        <begin position="693"/>
        <end position="711"/>
    </location>
</feature>
<feature type="transmembrane region" description="Helical" evidence="2">
    <location>
        <begin position="397"/>
        <end position="419"/>
    </location>
</feature>
<feature type="transmembrane region" description="Helical" evidence="2">
    <location>
        <begin position="668"/>
        <end position="687"/>
    </location>
</feature>
<feature type="transmembrane region" description="Helical" evidence="2">
    <location>
        <begin position="235"/>
        <end position="255"/>
    </location>
</feature>
<feature type="transmembrane region" description="Helical" evidence="2">
    <location>
        <begin position="560"/>
        <end position="581"/>
    </location>
</feature>
<dbReference type="Pfam" id="PF10101">
    <property type="entry name" value="DUF2339"/>
    <property type="match status" value="2"/>
</dbReference>
<feature type="transmembrane region" description="Helical" evidence="2">
    <location>
        <begin position="1099"/>
        <end position="1119"/>
    </location>
</feature>
<dbReference type="AlphaFoldDB" id="A0AA48H1X6"/>
<organism evidence="3 4">
    <name type="scientific">Mesoterricola sediminis</name>
    <dbReference type="NCBI Taxonomy" id="2927980"/>
    <lineage>
        <taxon>Bacteria</taxon>
        <taxon>Pseudomonadati</taxon>
        <taxon>Acidobacteriota</taxon>
        <taxon>Holophagae</taxon>
        <taxon>Holophagales</taxon>
        <taxon>Holophagaceae</taxon>
        <taxon>Mesoterricola</taxon>
    </lineage>
</organism>
<protein>
    <recommendedName>
        <fullName evidence="5">DUF2339 domain-containing protein</fullName>
    </recommendedName>
</protein>
<feature type="transmembrane region" description="Helical" evidence="2">
    <location>
        <begin position="619"/>
        <end position="637"/>
    </location>
</feature>
<evidence type="ECO:0008006" key="5">
    <source>
        <dbReference type="Google" id="ProtNLM"/>
    </source>
</evidence>
<feature type="transmembrane region" description="Helical" evidence="2">
    <location>
        <begin position="1043"/>
        <end position="1068"/>
    </location>
</feature>
<feature type="transmembrane region" description="Helical" evidence="2">
    <location>
        <begin position="510"/>
        <end position="529"/>
    </location>
</feature>
<feature type="transmembrane region" description="Helical" evidence="2">
    <location>
        <begin position="288"/>
        <end position="307"/>
    </location>
</feature>
<feature type="region of interest" description="Disordered" evidence="1">
    <location>
        <begin position="43"/>
        <end position="88"/>
    </location>
</feature>
<feature type="transmembrane region" description="Helical" evidence="2">
    <location>
        <begin position="723"/>
        <end position="742"/>
    </location>
</feature>
<keyword evidence="2" id="KW-1133">Transmembrane helix</keyword>
<keyword evidence="2" id="KW-0812">Transmembrane</keyword>
<keyword evidence="2" id="KW-0472">Membrane</keyword>
<feature type="transmembrane region" description="Helical" evidence="2">
    <location>
        <begin position="204"/>
        <end position="223"/>
    </location>
</feature>
<dbReference type="KEGG" id="msea:METESE_34530"/>
<proteinExistence type="predicted"/>